<keyword evidence="1" id="KW-0472">Membrane</keyword>
<evidence type="ECO:0000313" key="3">
    <source>
        <dbReference type="EMBL" id="MBD2774971.1"/>
    </source>
</evidence>
<evidence type="ECO:0000259" key="2">
    <source>
        <dbReference type="PROSITE" id="PS50837"/>
    </source>
</evidence>
<dbReference type="Proteomes" id="UP000629098">
    <property type="component" value="Unassembled WGS sequence"/>
</dbReference>
<proteinExistence type="predicted"/>
<name>A0A8J6XLH3_9CYAN</name>
<dbReference type="PROSITE" id="PS50837">
    <property type="entry name" value="NACHT"/>
    <property type="match status" value="1"/>
</dbReference>
<evidence type="ECO:0000256" key="1">
    <source>
        <dbReference type="SAM" id="Phobius"/>
    </source>
</evidence>
<feature type="transmembrane region" description="Helical" evidence="1">
    <location>
        <begin position="107"/>
        <end position="129"/>
    </location>
</feature>
<organism evidence="3 4">
    <name type="scientific">Iningainema tapete BLCC-T55</name>
    <dbReference type="NCBI Taxonomy" id="2748662"/>
    <lineage>
        <taxon>Bacteria</taxon>
        <taxon>Bacillati</taxon>
        <taxon>Cyanobacteriota</taxon>
        <taxon>Cyanophyceae</taxon>
        <taxon>Nostocales</taxon>
        <taxon>Scytonemataceae</taxon>
        <taxon>Iningainema tapete</taxon>
    </lineage>
</organism>
<evidence type="ECO:0000313" key="4">
    <source>
        <dbReference type="Proteomes" id="UP000629098"/>
    </source>
</evidence>
<gene>
    <name evidence="3" type="ORF">ICL16_23610</name>
</gene>
<feature type="transmembrane region" description="Helical" evidence="1">
    <location>
        <begin position="136"/>
        <end position="154"/>
    </location>
</feature>
<dbReference type="PANTHER" id="PTHR46844">
    <property type="entry name" value="SLR5058 PROTEIN"/>
    <property type="match status" value="1"/>
</dbReference>
<dbReference type="SUPFAM" id="SSF52540">
    <property type="entry name" value="P-loop containing nucleoside triphosphate hydrolases"/>
    <property type="match status" value="1"/>
</dbReference>
<dbReference type="AlphaFoldDB" id="A0A8J6XLH3"/>
<feature type="transmembrane region" description="Helical" evidence="1">
    <location>
        <begin position="45"/>
        <end position="65"/>
    </location>
</feature>
<keyword evidence="4" id="KW-1185">Reference proteome</keyword>
<keyword evidence="1" id="KW-1133">Transmembrane helix</keyword>
<dbReference type="Pfam" id="PF05729">
    <property type="entry name" value="NACHT"/>
    <property type="match status" value="1"/>
</dbReference>
<reference evidence="3" key="1">
    <citation type="submission" date="2020-09" db="EMBL/GenBank/DDBJ databases">
        <title>Iningainema tapete sp. nov. (Scytonemataceae, Cyanobacteria) from greenhouses in central Florida (USA) produces two types of nodularin with biosynthetic potential for microcystin-LR and anabaenopeptins.</title>
        <authorList>
            <person name="Berthold D.E."/>
            <person name="Lefler F.W."/>
            <person name="Huang I.-S."/>
            <person name="Abdulla H."/>
            <person name="Zimba P.V."/>
            <person name="Laughinghouse H.D. IV."/>
        </authorList>
    </citation>
    <scope>NUCLEOTIDE SEQUENCE</scope>
    <source>
        <strain evidence="3">BLCCT55</strain>
    </source>
</reference>
<keyword evidence="1" id="KW-0812">Transmembrane</keyword>
<dbReference type="Gene3D" id="3.40.50.300">
    <property type="entry name" value="P-loop containing nucleotide triphosphate hydrolases"/>
    <property type="match status" value="1"/>
</dbReference>
<feature type="domain" description="NACHT" evidence="2">
    <location>
        <begin position="296"/>
        <end position="429"/>
    </location>
</feature>
<dbReference type="EMBL" id="JACXAE010000072">
    <property type="protein sequence ID" value="MBD2774971.1"/>
    <property type="molecule type" value="Genomic_DNA"/>
</dbReference>
<comment type="caution">
    <text evidence="3">The sequence shown here is derived from an EMBL/GenBank/DDBJ whole genome shotgun (WGS) entry which is preliminary data.</text>
</comment>
<sequence length="717" mass="81019">MSHPPMPRFIKDLLLPLLLILSNGFLGWLINQLPSKQDLKIDDPLVLLLTVGCIIALFILGLLSSQSQPNSAPANQNWIGGFLPLLGGVILYALLKSNSVAAEFSTAVFYASLFLFALGTLLPPVLLLPTKWQKRLVWVIPGATLVITFHFILSHQWTAAVVWLVLTGIIAILAFFGSFVQGVISRVLDQIKQRLEKLEQPFADWIVSKLWASTPPFKQEYYQSLIYTCRDYQTQGLDKDRILKLEKVFVPLKIVAKEAVQASSRIIPQVLAEAKNPREKQIWDFLAAMANEPAFRRMAVLGAPGSGKTTLLRHLTLIYAHKQERQRHAKAPKLIPVLLYLRDVRQEIVNNQPSIAELITQQVKQQRKIQPLNPPDNWFAEKLRENKCLVMLDGLDEVADETERLRVSNWVDEQMQAYPDTAFILTSRPFGYKTARLQQEVTVLEVQPFSLKQMEQFIHNWYRATEVMSRAGEEDLGVQEEAKQQADDLIKRIKNSAPIAAMAVNPLLLTMIATVHRRGSALPGKRVELYKEICQVLLERRLRAKNISDLLTATQKQAVLQVLALGLMQQKTREFKLSEGISLIQDKLAKVAGSGVNPEEFIKQIRDVSGLLVEKELGVYEFAHLSFQEYLAAVQIKEFNQENLLITNINNSWWAETIRLYAAQSNASNLIRAVLAIPSPSVEVMALAYDCLDEGLSIDSDVRQQLEERLEADLESR</sequence>
<dbReference type="RefSeq" id="WP_190832619.1">
    <property type="nucleotide sequence ID" value="NZ_CAWPPI010000072.1"/>
</dbReference>
<dbReference type="InterPro" id="IPR007111">
    <property type="entry name" value="NACHT_NTPase"/>
</dbReference>
<feature type="transmembrane region" description="Helical" evidence="1">
    <location>
        <begin position="77"/>
        <end position="95"/>
    </location>
</feature>
<feature type="transmembrane region" description="Helical" evidence="1">
    <location>
        <begin position="12"/>
        <end position="30"/>
    </location>
</feature>
<dbReference type="InterPro" id="IPR027417">
    <property type="entry name" value="P-loop_NTPase"/>
</dbReference>
<feature type="transmembrane region" description="Helical" evidence="1">
    <location>
        <begin position="160"/>
        <end position="184"/>
    </location>
</feature>
<protein>
    <submittedName>
        <fullName evidence="3">NACHT domain-containing protein</fullName>
    </submittedName>
</protein>
<accession>A0A8J6XLH3</accession>
<dbReference type="PANTHER" id="PTHR46844:SF1">
    <property type="entry name" value="SLR5058 PROTEIN"/>
    <property type="match status" value="1"/>
</dbReference>